<feature type="active site" description="Proton donor/acceptor" evidence="4">
    <location>
        <position position="115"/>
    </location>
</feature>
<dbReference type="GO" id="GO:0008652">
    <property type="term" value="P:amino acid biosynthetic process"/>
    <property type="evidence" value="ECO:0007669"/>
    <property type="project" value="UniProtKB-KW"/>
</dbReference>
<dbReference type="InterPro" id="IPR013785">
    <property type="entry name" value="Aldolase_TIM"/>
</dbReference>
<comment type="function">
    <text evidence="4">Involved in the third step of the chorismate pathway, which leads to the biosynthesis of aromatic amino acids. Catalyzes the cis-dehydration of 3-dehydroquinate (DHQ) and introduces the first double bond of the aromatic ring to yield 3-dehydroshikimate.</text>
</comment>
<protein>
    <recommendedName>
        <fullName evidence="4">3-dehydroquinate dehydratase</fullName>
        <shortName evidence="4">3-dehydroquinase</shortName>
        <ecNumber evidence="4">4.2.1.10</ecNumber>
    </recommendedName>
    <alternativeName>
        <fullName evidence="4">Type I DHQase</fullName>
    </alternativeName>
    <alternativeName>
        <fullName evidence="4">Type I dehydroquinase</fullName>
        <shortName evidence="4">DHQ1</shortName>
    </alternativeName>
</protein>
<comment type="caution">
    <text evidence="5">The sequence shown here is derived from an EMBL/GenBank/DDBJ whole genome shotgun (WGS) entry which is preliminary data.</text>
</comment>
<dbReference type="PANTHER" id="PTHR43699:SF1">
    <property type="entry name" value="3-DEHYDROQUINATE DEHYDRATASE"/>
    <property type="match status" value="1"/>
</dbReference>
<dbReference type="GO" id="GO:0009073">
    <property type="term" value="P:aromatic amino acid family biosynthetic process"/>
    <property type="evidence" value="ECO:0007669"/>
    <property type="project" value="UniProtKB-KW"/>
</dbReference>
<organism evidence="5">
    <name type="scientific">Thermodesulfobacterium geofontis</name>
    <dbReference type="NCBI Taxonomy" id="1295609"/>
    <lineage>
        <taxon>Bacteria</taxon>
        <taxon>Pseudomonadati</taxon>
        <taxon>Thermodesulfobacteriota</taxon>
        <taxon>Thermodesulfobacteria</taxon>
        <taxon>Thermodesulfobacteriales</taxon>
        <taxon>Thermodesulfobacteriaceae</taxon>
        <taxon>Thermodesulfobacterium</taxon>
    </lineage>
</organism>
<feature type="binding site" evidence="4">
    <location>
        <position position="58"/>
    </location>
    <ligand>
        <name>3-dehydroquinate</name>
        <dbReference type="ChEBI" id="CHEBI:32364"/>
    </ligand>
</feature>
<dbReference type="AlphaFoldDB" id="A0A7C4JU70"/>
<keyword evidence="4" id="KW-0028">Amino-acid biosynthesis</keyword>
<dbReference type="GO" id="GO:0046279">
    <property type="term" value="P:3,4-dihydroxybenzoate biosynthetic process"/>
    <property type="evidence" value="ECO:0007669"/>
    <property type="project" value="TreeGrafter"/>
</dbReference>
<dbReference type="InterPro" id="IPR001381">
    <property type="entry name" value="DHquinase_I"/>
</dbReference>
<name>A0A7C4JU70_9BACT</name>
<proteinExistence type="inferred from homology"/>
<dbReference type="PANTHER" id="PTHR43699">
    <property type="entry name" value="3-DEHYDROQUINATE DEHYDRATASE"/>
    <property type="match status" value="1"/>
</dbReference>
<evidence type="ECO:0000256" key="4">
    <source>
        <dbReference type="HAMAP-Rule" id="MF_00214"/>
    </source>
</evidence>
<evidence type="ECO:0000256" key="1">
    <source>
        <dbReference type="ARBA" id="ARBA00001864"/>
    </source>
</evidence>
<sequence length="226" mass="26757">MFCITLAETSYKKLLEKIKKGAKYTDFFEIRADYLEELNTLYLEKLLKLPYKFLFTLRSYEEGGYKRFSDDFKLKWISWALKQNFYLVDLEWKSFKKFSSKLKDLDFDKILFSYHDFKKTPSENYLIKILLEMKKRKVKKAKIVCLCKTLEDSFKLLNLIFLAKKRGIELISFGMGEKGRLSRILSLFCGSPFTYVVFSKKEVVAPGQFDIKSALKIYNNLKQMIG</sequence>
<dbReference type="GO" id="GO:0003855">
    <property type="term" value="F:3-dehydroquinate dehydratase activity"/>
    <property type="evidence" value="ECO:0007669"/>
    <property type="project" value="UniProtKB-UniRule"/>
</dbReference>
<keyword evidence="2 4" id="KW-0456">Lyase</keyword>
<feature type="active site" description="Schiff-base intermediate with substrate" evidence="4">
    <location>
        <position position="142"/>
    </location>
</feature>
<dbReference type="HAMAP" id="MF_00214">
    <property type="entry name" value="AroD"/>
    <property type="match status" value="1"/>
</dbReference>
<keyword evidence="3 4" id="KW-0704">Schiff base</keyword>
<dbReference type="EMBL" id="DSZN01000144">
    <property type="protein sequence ID" value="HGQ86468.1"/>
    <property type="molecule type" value="Genomic_DNA"/>
</dbReference>
<gene>
    <name evidence="4" type="primary">aroD</name>
    <name evidence="5" type="ORF">ENT66_09485</name>
</gene>
<comment type="similarity">
    <text evidence="4">Belongs to the type-I 3-dehydroquinase family.</text>
</comment>
<comment type="catalytic activity">
    <reaction evidence="1 4">
        <text>3-dehydroquinate = 3-dehydroshikimate + H2O</text>
        <dbReference type="Rhea" id="RHEA:21096"/>
        <dbReference type="ChEBI" id="CHEBI:15377"/>
        <dbReference type="ChEBI" id="CHEBI:16630"/>
        <dbReference type="ChEBI" id="CHEBI:32364"/>
        <dbReference type="EC" id="4.2.1.10"/>
    </reaction>
</comment>
<dbReference type="SUPFAM" id="SSF51569">
    <property type="entry name" value="Aldolase"/>
    <property type="match status" value="1"/>
</dbReference>
<dbReference type="Gene3D" id="3.20.20.70">
    <property type="entry name" value="Aldolase class I"/>
    <property type="match status" value="1"/>
</dbReference>
<comment type="subunit">
    <text evidence="4">Homodimer.</text>
</comment>
<evidence type="ECO:0000256" key="3">
    <source>
        <dbReference type="ARBA" id="ARBA00023270"/>
    </source>
</evidence>
<dbReference type="CDD" id="cd00502">
    <property type="entry name" value="DHQase_I"/>
    <property type="match status" value="1"/>
</dbReference>
<feature type="binding site" evidence="4">
    <location>
        <begin position="29"/>
        <end position="31"/>
    </location>
    <ligand>
        <name>3-dehydroquinate</name>
        <dbReference type="ChEBI" id="CHEBI:32364"/>
    </ligand>
</feature>
<accession>A0A7C4JU70</accession>
<comment type="pathway">
    <text evidence="4">Metabolic intermediate biosynthesis; chorismate biosynthesis; chorismate from D-erythrose 4-phosphate and phosphoenolpyruvate: step 3/7.</text>
</comment>
<dbReference type="EC" id="4.2.1.10" evidence="4"/>
<dbReference type="InterPro" id="IPR050146">
    <property type="entry name" value="Type-I_3-dehydroquinase"/>
</dbReference>
<feature type="binding site" evidence="4">
    <location>
        <position position="183"/>
    </location>
    <ligand>
        <name>3-dehydroquinate</name>
        <dbReference type="ChEBI" id="CHEBI:32364"/>
    </ligand>
</feature>
<keyword evidence="4" id="KW-0057">Aromatic amino acid biosynthesis</keyword>
<reference evidence="5" key="1">
    <citation type="journal article" date="2020" name="mSystems">
        <title>Genome- and Community-Level Interaction Insights into Carbon Utilization and Element Cycling Functions of Hydrothermarchaeota in Hydrothermal Sediment.</title>
        <authorList>
            <person name="Zhou Z."/>
            <person name="Liu Y."/>
            <person name="Xu W."/>
            <person name="Pan J."/>
            <person name="Luo Z.H."/>
            <person name="Li M."/>
        </authorList>
    </citation>
    <scope>NUCLEOTIDE SEQUENCE [LARGE SCALE GENOMIC DNA]</scope>
    <source>
        <strain evidence="5">SpSt-6</strain>
    </source>
</reference>
<evidence type="ECO:0000313" key="5">
    <source>
        <dbReference type="EMBL" id="HGQ86468.1"/>
    </source>
</evidence>
<evidence type="ECO:0000256" key="2">
    <source>
        <dbReference type="ARBA" id="ARBA00023239"/>
    </source>
</evidence>
<comment type="caution">
    <text evidence="4">Lacks conserved residue(s) required for the propagation of feature annotation.</text>
</comment>
<dbReference type="GO" id="GO:0009423">
    <property type="term" value="P:chorismate biosynthetic process"/>
    <property type="evidence" value="ECO:0007669"/>
    <property type="project" value="UniProtKB-UniRule"/>
</dbReference>
<dbReference type="Pfam" id="PF01487">
    <property type="entry name" value="DHquinase_I"/>
    <property type="match status" value="1"/>
</dbReference>
<feature type="binding site" evidence="4">
    <location>
        <position position="208"/>
    </location>
    <ligand>
        <name>3-dehydroquinate</name>
        <dbReference type="ChEBI" id="CHEBI:32364"/>
    </ligand>
</feature>
<dbReference type="UniPathway" id="UPA00053">
    <property type="reaction ID" value="UER00086"/>
</dbReference>